<dbReference type="PROSITE" id="PS00211">
    <property type="entry name" value="ABC_TRANSPORTER_1"/>
    <property type="match status" value="1"/>
</dbReference>
<dbReference type="PANTHER" id="PTHR43776:SF7">
    <property type="entry name" value="D,D-DIPEPTIDE TRANSPORT ATP-BINDING PROTEIN DDPF-RELATED"/>
    <property type="match status" value="1"/>
</dbReference>
<keyword evidence="3" id="KW-0813">Transport</keyword>
<keyword evidence="4" id="KW-0547">Nucleotide-binding</keyword>
<dbReference type="GO" id="GO:0005524">
    <property type="term" value="F:ATP binding"/>
    <property type="evidence" value="ECO:0007669"/>
    <property type="project" value="UniProtKB-KW"/>
</dbReference>
<accession>A0A7S8C197</accession>
<dbReference type="Gene3D" id="3.40.50.300">
    <property type="entry name" value="P-loop containing nucleotide triphosphate hydrolases"/>
    <property type="match status" value="2"/>
</dbReference>
<dbReference type="GO" id="GO:0055085">
    <property type="term" value="P:transmembrane transport"/>
    <property type="evidence" value="ECO:0007669"/>
    <property type="project" value="UniProtKB-ARBA"/>
</dbReference>
<dbReference type="InterPro" id="IPR013563">
    <property type="entry name" value="Oligopep_ABC_C"/>
</dbReference>
<reference evidence="7 8" key="1">
    <citation type="submission" date="2020-06" db="EMBL/GenBank/DDBJ databases">
        <title>Genome sequence of 2 isolates from Red Sea Mangroves.</title>
        <authorList>
            <person name="Sefrji F."/>
            <person name="Michoud G."/>
            <person name="Merlino G."/>
            <person name="Daffonchio D."/>
        </authorList>
    </citation>
    <scope>NUCLEOTIDE SEQUENCE [LARGE SCALE GENOMIC DNA]</scope>
    <source>
        <strain evidence="7 8">R1DC25</strain>
    </source>
</reference>
<sequence>MTGTPLVSVRDLRIGATTDAGRKVEIIRGVGFDIAPGEILALIGESGSGKTTIALSLMGHARTGCAIEAGTIRVGQNDVAAMSETQRAGLRGTQVSYVPQSAAAAFNPSKRIIDQVIEVTAIHKLMPRREAEARARELFRALALPDPDTIGQRYPHQVSGGQLQRLSAAMALIGDPELVIFDEPTTALDVTTQIEVLLAFRSVMEKSRMAGVYVSHDLAVVAQIADRILVLKNGEVQEEGTTEQILHAPRHPYTKELIAAFEPVPHVPAEGEAQADETPILDIDGLCAGYGPLTDGVPVSSVLKDVSFKLERGRNLGVIGESGSGKSTLARSIAGILPAYRGAVRLDGQEMAPALHARSETQLRRVQIVFQLADTALNPAHSIGTIIGRPLRFYHGMRGSRREARVIELLDMVRLPAALRHRLPSELSGGQKQRVNLARALAAEPELILCDEITSALDTVVAAAILDLLKELQGELRLSYMFISHDLSTVEAICDDVLVMYKGELVEALPAARMSSEAKHPYSRLLISSVPQLDTGWLAGLEQDPELVAQFAQR</sequence>
<dbReference type="GO" id="GO:0015833">
    <property type="term" value="P:peptide transport"/>
    <property type="evidence" value="ECO:0007669"/>
    <property type="project" value="InterPro"/>
</dbReference>
<keyword evidence="8" id="KW-1185">Reference proteome</keyword>
<feature type="domain" description="ABC transporter" evidence="6">
    <location>
        <begin position="281"/>
        <end position="527"/>
    </location>
</feature>
<dbReference type="GO" id="GO:0005886">
    <property type="term" value="C:plasma membrane"/>
    <property type="evidence" value="ECO:0007669"/>
    <property type="project" value="UniProtKB-SubCell"/>
</dbReference>
<dbReference type="GO" id="GO:0016887">
    <property type="term" value="F:ATP hydrolysis activity"/>
    <property type="evidence" value="ECO:0007669"/>
    <property type="project" value="InterPro"/>
</dbReference>
<comment type="subcellular location">
    <subcellularLocation>
        <location evidence="1">Cell inner membrane</location>
        <topology evidence="1">Peripheral membrane protein</topology>
    </subcellularLocation>
</comment>
<dbReference type="Proteomes" id="UP000593594">
    <property type="component" value="Chromosome"/>
</dbReference>
<dbReference type="PANTHER" id="PTHR43776">
    <property type="entry name" value="TRANSPORT ATP-BINDING PROTEIN"/>
    <property type="match status" value="1"/>
</dbReference>
<dbReference type="InterPro" id="IPR050319">
    <property type="entry name" value="ABC_transp_ATP-bind"/>
</dbReference>
<comment type="similarity">
    <text evidence="2">Belongs to the ABC transporter superfamily.</text>
</comment>
<name>A0A7S8C197_9HYPH</name>
<dbReference type="EMBL" id="CP058214">
    <property type="protein sequence ID" value="QPC41539.1"/>
    <property type="molecule type" value="Genomic_DNA"/>
</dbReference>
<evidence type="ECO:0000256" key="2">
    <source>
        <dbReference type="ARBA" id="ARBA00005417"/>
    </source>
</evidence>
<dbReference type="InterPro" id="IPR003593">
    <property type="entry name" value="AAA+_ATPase"/>
</dbReference>
<dbReference type="InterPro" id="IPR003439">
    <property type="entry name" value="ABC_transporter-like_ATP-bd"/>
</dbReference>
<evidence type="ECO:0000259" key="6">
    <source>
        <dbReference type="PROSITE" id="PS50893"/>
    </source>
</evidence>
<evidence type="ECO:0000256" key="1">
    <source>
        <dbReference type="ARBA" id="ARBA00004417"/>
    </source>
</evidence>
<dbReference type="Pfam" id="PF00005">
    <property type="entry name" value="ABC_tran"/>
    <property type="match status" value="2"/>
</dbReference>
<keyword evidence="5 7" id="KW-0067">ATP-binding</keyword>
<dbReference type="InterPro" id="IPR027417">
    <property type="entry name" value="P-loop_NTPase"/>
</dbReference>
<dbReference type="InterPro" id="IPR017871">
    <property type="entry name" value="ABC_transporter-like_CS"/>
</dbReference>
<dbReference type="KEGG" id="kmn:HW532_01635"/>
<dbReference type="FunFam" id="3.40.50.300:FF:002585">
    <property type="entry name" value="Glutathione import ATP-binding protein GsiA"/>
    <property type="match status" value="1"/>
</dbReference>
<dbReference type="RefSeq" id="WP_213162758.1">
    <property type="nucleotide sequence ID" value="NZ_CP058214.1"/>
</dbReference>
<evidence type="ECO:0000256" key="3">
    <source>
        <dbReference type="ARBA" id="ARBA00022448"/>
    </source>
</evidence>
<dbReference type="AlphaFoldDB" id="A0A7S8C197"/>
<proteinExistence type="inferred from homology"/>
<gene>
    <name evidence="7" type="ORF">HW532_01635</name>
</gene>
<dbReference type="CDD" id="cd03257">
    <property type="entry name" value="ABC_NikE_OppD_transporters"/>
    <property type="match status" value="2"/>
</dbReference>
<feature type="domain" description="ABC transporter" evidence="6">
    <location>
        <begin position="9"/>
        <end position="258"/>
    </location>
</feature>
<dbReference type="SMART" id="SM00382">
    <property type="entry name" value="AAA"/>
    <property type="match status" value="2"/>
</dbReference>
<evidence type="ECO:0000256" key="4">
    <source>
        <dbReference type="ARBA" id="ARBA00022741"/>
    </source>
</evidence>
<organism evidence="7 8">
    <name type="scientific">Kaustia mangrovi</name>
    <dbReference type="NCBI Taxonomy" id="2593653"/>
    <lineage>
        <taxon>Bacteria</taxon>
        <taxon>Pseudomonadati</taxon>
        <taxon>Pseudomonadota</taxon>
        <taxon>Alphaproteobacteria</taxon>
        <taxon>Hyphomicrobiales</taxon>
        <taxon>Parvibaculaceae</taxon>
        <taxon>Kaustia</taxon>
    </lineage>
</organism>
<evidence type="ECO:0000256" key="5">
    <source>
        <dbReference type="ARBA" id="ARBA00022840"/>
    </source>
</evidence>
<dbReference type="SUPFAM" id="SSF52540">
    <property type="entry name" value="P-loop containing nucleoside triphosphate hydrolases"/>
    <property type="match status" value="2"/>
</dbReference>
<evidence type="ECO:0000313" key="8">
    <source>
        <dbReference type="Proteomes" id="UP000593594"/>
    </source>
</evidence>
<dbReference type="PROSITE" id="PS50893">
    <property type="entry name" value="ABC_TRANSPORTER_2"/>
    <property type="match status" value="2"/>
</dbReference>
<dbReference type="Pfam" id="PF08352">
    <property type="entry name" value="oligo_HPY"/>
    <property type="match status" value="2"/>
</dbReference>
<protein>
    <submittedName>
        <fullName evidence="7">ABC transporter ATP-binding protein</fullName>
    </submittedName>
</protein>
<evidence type="ECO:0000313" key="7">
    <source>
        <dbReference type="EMBL" id="QPC41539.1"/>
    </source>
</evidence>